<gene>
    <name evidence="1" type="ORF">H312_02715</name>
</gene>
<evidence type="ECO:0000313" key="2">
    <source>
        <dbReference type="Proteomes" id="UP000030655"/>
    </source>
</evidence>
<evidence type="ECO:0000313" key="1">
    <source>
        <dbReference type="EMBL" id="KCZ79887.1"/>
    </source>
</evidence>
<dbReference type="EMBL" id="KK365221">
    <property type="protein sequence ID" value="KCZ79887.1"/>
    <property type="molecule type" value="Genomic_DNA"/>
</dbReference>
<accession>A0A059EYE6</accession>
<dbReference type="HOGENOM" id="CLU_2482905_0_0_1"/>
<dbReference type="VEuPathDB" id="MicrosporidiaDB:H312_02715"/>
<reference evidence="2" key="1">
    <citation type="submission" date="2013-02" db="EMBL/GenBank/DDBJ databases">
        <authorList>
            <consortium name="The Broad Institute Genome Sequencing Platform"/>
            <person name="Cuomo C."/>
            <person name="Becnel J."/>
            <person name="Sanscrainte N."/>
            <person name="Walker B."/>
            <person name="Young S.K."/>
            <person name="Zeng Q."/>
            <person name="Gargeya S."/>
            <person name="Fitzgerald M."/>
            <person name="Haas B."/>
            <person name="Abouelleil A."/>
            <person name="Alvarado L."/>
            <person name="Arachchi H.M."/>
            <person name="Berlin A.M."/>
            <person name="Chapman S.B."/>
            <person name="Dewar J."/>
            <person name="Goldberg J."/>
            <person name="Griggs A."/>
            <person name="Gujja S."/>
            <person name="Hansen M."/>
            <person name="Howarth C."/>
            <person name="Imamovic A."/>
            <person name="Larimer J."/>
            <person name="McCowan C."/>
            <person name="Murphy C."/>
            <person name="Neiman D."/>
            <person name="Pearson M."/>
            <person name="Priest M."/>
            <person name="Roberts A."/>
            <person name="Saif S."/>
            <person name="Shea T."/>
            <person name="Sisk P."/>
            <person name="Sykes S."/>
            <person name="Wortman J."/>
            <person name="Nusbaum C."/>
            <person name="Birren B."/>
        </authorList>
    </citation>
    <scope>NUCLEOTIDE SEQUENCE [LARGE SCALE GENOMIC DNA]</scope>
    <source>
        <strain evidence="2">PRA339</strain>
    </source>
</reference>
<protein>
    <submittedName>
        <fullName evidence="1">Uncharacterized protein</fullName>
    </submittedName>
</protein>
<dbReference type="Proteomes" id="UP000030655">
    <property type="component" value="Unassembled WGS sequence"/>
</dbReference>
<reference evidence="1 2" key="2">
    <citation type="submission" date="2014-03" db="EMBL/GenBank/DDBJ databases">
        <title>The Genome Sequence of Anncaliia algerae insect isolate PRA339.</title>
        <authorList>
            <consortium name="The Broad Institute Genome Sequencing Platform"/>
            <consortium name="The Broad Institute Genome Sequencing Center for Infectious Disease"/>
            <person name="Cuomo C."/>
            <person name="Becnel J."/>
            <person name="Sanscrainte N."/>
            <person name="Walker B."/>
            <person name="Young S.K."/>
            <person name="Zeng Q."/>
            <person name="Gargeya S."/>
            <person name="Fitzgerald M."/>
            <person name="Haas B."/>
            <person name="Abouelleil A."/>
            <person name="Alvarado L."/>
            <person name="Arachchi H.M."/>
            <person name="Berlin A.M."/>
            <person name="Chapman S.B."/>
            <person name="Dewar J."/>
            <person name="Goldberg J."/>
            <person name="Griggs A."/>
            <person name="Gujja S."/>
            <person name="Hansen M."/>
            <person name="Howarth C."/>
            <person name="Imamovic A."/>
            <person name="Larimer J."/>
            <person name="McCowan C."/>
            <person name="Murphy C."/>
            <person name="Neiman D."/>
            <person name="Pearson M."/>
            <person name="Priest M."/>
            <person name="Roberts A."/>
            <person name="Saif S."/>
            <person name="Shea T."/>
            <person name="Sisk P."/>
            <person name="Sykes S."/>
            <person name="Wortman J."/>
            <person name="Nusbaum C."/>
            <person name="Birren B."/>
        </authorList>
    </citation>
    <scope>NUCLEOTIDE SEQUENCE [LARGE SCALE GENOMIC DNA]</scope>
    <source>
        <strain evidence="1 2">PRA339</strain>
    </source>
</reference>
<sequence>MILPLVPLNLINEALQHCRVLKSSGTDLIELFYQYLELNWFSENALFPIDIWTHWNNFGARTNNNLEDFHSKLNRLFKKTNPNFFQS</sequence>
<dbReference type="AlphaFoldDB" id="A0A059EYE6"/>
<organism evidence="1 2">
    <name type="scientific">Anncaliia algerae PRA339</name>
    <dbReference type="NCBI Taxonomy" id="1288291"/>
    <lineage>
        <taxon>Eukaryota</taxon>
        <taxon>Fungi</taxon>
        <taxon>Fungi incertae sedis</taxon>
        <taxon>Microsporidia</taxon>
        <taxon>Tubulinosematoidea</taxon>
        <taxon>Tubulinosematidae</taxon>
        <taxon>Anncaliia</taxon>
    </lineage>
</organism>
<name>A0A059EYE6_9MICR</name>
<proteinExistence type="predicted"/>
<keyword evidence="2" id="KW-1185">Reference proteome</keyword>
<dbReference type="OrthoDB" id="2194573at2759"/>